<evidence type="ECO:0000313" key="3">
    <source>
        <dbReference type="Proteomes" id="UP000031671"/>
    </source>
</evidence>
<accession>A0A0B8P0Z1</accession>
<keyword evidence="1" id="KW-0732">Signal</keyword>
<feature type="chain" id="PRO_5002139617" evidence="1">
    <location>
        <begin position="20"/>
        <end position="56"/>
    </location>
</feature>
<reference evidence="2 3" key="1">
    <citation type="submission" date="2015-01" db="EMBL/GenBank/DDBJ databases">
        <title>Vibrio sp. C1 JCM 19231 whole genome shotgun sequence.</title>
        <authorList>
            <person name="Sawabe T."/>
            <person name="Meirelles P."/>
            <person name="Feng G."/>
            <person name="Sayaka M."/>
            <person name="Hattori M."/>
            <person name="Ohkuma M."/>
        </authorList>
    </citation>
    <scope>NUCLEOTIDE SEQUENCE [LARGE SCALE GENOMIC DNA]</scope>
    <source>
        <strain evidence="3">JCM 19231</strain>
    </source>
</reference>
<sequence length="56" mass="6173">MKQKLLLASSILLALPAMADVANNGVSYPVPADKFDMRNWKITIPSDINQDAAWTK</sequence>
<dbReference type="Proteomes" id="UP000031671">
    <property type="component" value="Unassembled WGS sequence"/>
</dbReference>
<gene>
    <name evidence="2" type="ORF">JCM19231_1380</name>
</gene>
<dbReference type="AlphaFoldDB" id="A0A0B8P0Z1"/>
<name>A0A0B8P0Z1_9VIBR</name>
<dbReference type="GO" id="GO:0045135">
    <property type="term" value="F:poly(beta-D-mannuronate) lyase activity"/>
    <property type="evidence" value="ECO:0007669"/>
    <property type="project" value="UniProtKB-EC"/>
</dbReference>
<feature type="signal peptide" evidence="1">
    <location>
        <begin position="1"/>
        <end position="19"/>
    </location>
</feature>
<keyword evidence="2" id="KW-0456">Lyase</keyword>
<evidence type="ECO:0000256" key="1">
    <source>
        <dbReference type="SAM" id="SignalP"/>
    </source>
</evidence>
<keyword evidence="3" id="KW-1185">Reference proteome</keyword>
<protein>
    <submittedName>
        <fullName evidence="2">Alginate lyase</fullName>
        <ecNumber evidence="2">4.2.2.3</ecNumber>
    </submittedName>
</protein>
<proteinExistence type="predicted"/>
<organism evidence="2 3">
    <name type="scientific">Vibrio ishigakensis</name>
    <dbReference type="NCBI Taxonomy" id="1481914"/>
    <lineage>
        <taxon>Bacteria</taxon>
        <taxon>Pseudomonadati</taxon>
        <taxon>Pseudomonadota</taxon>
        <taxon>Gammaproteobacteria</taxon>
        <taxon>Vibrionales</taxon>
        <taxon>Vibrionaceae</taxon>
        <taxon>Vibrio</taxon>
    </lineage>
</organism>
<comment type="caution">
    <text evidence="2">The sequence shown here is derived from an EMBL/GenBank/DDBJ whole genome shotgun (WGS) entry which is preliminary data.</text>
</comment>
<reference evidence="2 3" key="2">
    <citation type="submission" date="2015-01" db="EMBL/GenBank/DDBJ databases">
        <authorList>
            <consortium name="NBRP consortium"/>
            <person name="Sawabe T."/>
            <person name="Meirelles P."/>
            <person name="Feng G."/>
            <person name="Sayaka M."/>
            <person name="Hattori M."/>
            <person name="Ohkuma M."/>
        </authorList>
    </citation>
    <scope>NUCLEOTIDE SEQUENCE [LARGE SCALE GENOMIC DNA]</scope>
    <source>
        <strain evidence="3">JCM 19231</strain>
    </source>
</reference>
<dbReference type="EC" id="4.2.2.3" evidence="2"/>
<evidence type="ECO:0000313" key="2">
    <source>
        <dbReference type="EMBL" id="GAM58252.1"/>
    </source>
</evidence>
<dbReference type="EMBL" id="BBRZ01000079">
    <property type="protein sequence ID" value="GAM58252.1"/>
    <property type="molecule type" value="Genomic_DNA"/>
</dbReference>